<evidence type="ECO:0000256" key="1">
    <source>
        <dbReference type="SAM" id="MobiDB-lite"/>
    </source>
</evidence>
<protein>
    <submittedName>
        <fullName evidence="2">Uncharacterized protein</fullName>
    </submittedName>
</protein>
<gene>
    <name evidence="2" type="ORF">NYR52_06775</name>
</gene>
<accession>A0ABY5U5A4</accession>
<keyword evidence="3" id="KW-1185">Reference proteome</keyword>
<dbReference type="Proteomes" id="UP001058650">
    <property type="component" value="Chromosome"/>
</dbReference>
<feature type="region of interest" description="Disordered" evidence="1">
    <location>
        <begin position="1"/>
        <end position="20"/>
    </location>
</feature>
<sequence>MSHLAGMASQSAPTHFNPCPSRACLVNQVDREAAAEKSFLDERLATGEANEKMVLEPLTYSSTRAGKKSEQPTLAYKIHPSPNIIFI</sequence>
<organism evidence="2 3">
    <name type="scientific">Laceyella sacchari</name>
    <name type="common">Thermoactinomyces thalpophilus</name>
    <dbReference type="NCBI Taxonomy" id="37482"/>
    <lineage>
        <taxon>Bacteria</taxon>
        <taxon>Bacillati</taxon>
        <taxon>Bacillota</taxon>
        <taxon>Bacilli</taxon>
        <taxon>Bacillales</taxon>
        <taxon>Thermoactinomycetaceae</taxon>
        <taxon>Laceyella</taxon>
    </lineage>
</organism>
<reference evidence="2" key="1">
    <citation type="submission" date="2022-08" db="EMBL/GenBank/DDBJ databases">
        <title>The complete genome sequence of the thermophilic bacterium Laceyella sacchari FBKL4.010 reveals the basis for tetramethylpyrazine biosynthesis in Moutai-flavor Daqu.</title>
        <authorList>
            <person name="Li D."/>
            <person name="Huang W."/>
            <person name="Wang C."/>
            <person name="Qiu S."/>
        </authorList>
    </citation>
    <scope>NUCLEOTIDE SEQUENCE</scope>
    <source>
        <strain evidence="2">FBKL4.014</strain>
    </source>
</reference>
<name>A0ABY5U5A4_LACSH</name>
<dbReference type="EMBL" id="CP103866">
    <property type="protein sequence ID" value="UWE04822.1"/>
    <property type="molecule type" value="Genomic_DNA"/>
</dbReference>
<dbReference type="RefSeq" id="WP_132220137.1">
    <property type="nucleotide sequence ID" value="NZ_CP103866.1"/>
</dbReference>
<evidence type="ECO:0000313" key="2">
    <source>
        <dbReference type="EMBL" id="UWE04822.1"/>
    </source>
</evidence>
<evidence type="ECO:0000313" key="3">
    <source>
        <dbReference type="Proteomes" id="UP001058650"/>
    </source>
</evidence>
<proteinExistence type="predicted"/>